<name>A0A821P490_9NEOP</name>
<reference evidence="2" key="1">
    <citation type="submission" date="2021-02" db="EMBL/GenBank/DDBJ databases">
        <authorList>
            <person name="Steward A R."/>
        </authorList>
    </citation>
    <scope>NUCLEOTIDE SEQUENCE</scope>
</reference>
<accession>A0A821P490</accession>
<dbReference type="EMBL" id="CAJOBZ010000005">
    <property type="protein sequence ID" value="CAF4798487.1"/>
    <property type="molecule type" value="Genomic_DNA"/>
</dbReference>
<sequence>MARFTDNINNDIDNITVATAYSCDIKNCNDLVKKSGNSLKIITQNIRSVYKNIDAFLAHIARLYFDPDIIILTECWLNDNKPIPSLKDYNSYFTKKCLNQNDGIIIYAKQNINCEIEEPNPKDANFLLAKIVPDIVLLAIYRSPSFYYTERFLNALNDIVKSISSKNIFLIGDINIDIKPGNGDRNSNSYLNLTSELGFLPGHTYPTRLSNCLDHVMVKTVLQTSVIVINSTVTDHDSILINLSLNSKRTNTQCPSIVERVNFSEAIKYVELADFTFMTNKQDAESAATRFVEILSSAIKANTEKVRVPRRKKSLKPWMTPGLLRCIRHRDKLHLNLKRDPQNEILKITYKRYRNFCCSLLRKLKREHDKFLLKSAKSNKETWAAIKYVTDSSSKKSSADELIRNCNVLDAVEDINSYFSNVGRELAEKLTGCKYNYKCTRSNCLTNSFVLMPPDEAEVESLILSSKNDCATGWDSIPARFLKMVRHVIVSPLTILFQTCVREGCFPKVFKRSLITPVHKGGARDCVANYRPISVLTALSKILEKMLNVRLIQFLNRYNILSSSQFGFRMGMSTEDAVGSLVEFVTEKLDRKKKCLGVFLDLAKAFDTVSIPILVDKLERIGIRDSALLIFKDFLSGRVQRVKINNYISSDANVTFGVPQGSILGPSLFLIYINDLCNLSLTSCRLFTYADDTAIVFYGDTWTEIQNIAESGLQKVARWLRENLLTLNISKTSYIQFQTINSHMTDINLKIHICVSERNCTCINITKSNTINYLGIELDNKLSWLPHIEIITARTRKLIWTFKKLRYAAEFELLRTVYFALVKSVIGYCVSVWGGACKSHLIQLERAHRSLLKVMTFKPFRFSTTLLYKQCELLSVRQLFVFNIIAKQHVHTPYNPEVCSNKRCIPNVLPTAKFRTTFARRQRAYLSVFLYNKINKKLNFYPLSLHDCKSIVKTWLLSLNYEETEDLFN</sequence>
<evidence type="ECO:0000259" key="1">
    <source>
        <dbReference type="PROSITE" id="PS50878"/>
    </source>
</evidence>
<dbReference type="InterPro" id="IPR043502">
    <property type="entry name" value="DNA/RNA_pol_sf"/>
</dbReference>
<dbReference type="OrthoDB" id="445826at2759"/>
<dbReference type="SUPFAM" id="SSF56672">
    <property type="entry name" value="DNA/RNA polymerases"/>
    <property type="match status" value="1"/>
</dbReference>
<dbReference type="PROSITE" id="PS50878">
    <property type="entry name" value="RT_POL"/>
    <property type="match status" value="1"/>
</dbReference>
<dbReference type="Gene3D" id="3.60.10.10">
    <property type="entry name" value="Endonuclease/exonuclease/phosphatase"/>
    <property type="match status" value="1"/>
</dbReference>
<dbReference type="Proteomes" id="UP000663880">
    <property type="component" value="Unassembled WGS sequence"/>
</dbReference>
<evidence type="ECO:0000313" key="3">
    <source>
        <dbReference type="Proteomes" id="UP000663880"/>
    </source>
</evidence>
<dbReference type="InterPro" id="IPR000477">
    <property type="entry name" value="RT_dom"/>
</dbReference>
<gene>
    <name evidence="2" type="ORF">PMACD_LOCUS3305</name>
</gene>
<dbReference type="SUPFAM" id="SSF56219">
    <property type="entry name" value="DNase I-like"/>
    <property type="match status" value="1"/>
</dbReference>
<dbReference type="PANTHER" id="PTHR33332">
    <property type="entry name" value="REVERSE TRANSCRIPTASE DOMAIN-CONTAINING PROTEIN"/>
    <property type="match status" value="1"/>
</dbReference>
<dbReference type="Pfam" id="PF00078">
    <property type="entry name" value="RVT_1"/>
    <property type="match status" value="1"/>
</dbReference>
<dbReference type="InterPro" id="IPR036691">
    <property type="entry name" value="Endo/exonu/phosph_ase_sf"/>
</dbReference>
<comment type="caution">
    <text evidence="2">The sequence shown here is derived from an EMBL/GenBank/DDBJ whole genome shotgun (WGS) entry which is preliminary data.</text>
</comment>
<dbReference type="CDD" id="cd01650">
    <property type="entry name" value="RT_nLTR_like"/>
    <property type="match status" value="1"/>
</dbReference>
<evidence type="ECO:0000313" key="2">
    <source>
        <dbReference type="EMBL" id="CAF4798487.1"/>
    </source>
</evidence>
<dbReference type="AlphaFoldDB" id="A0A821P490"/>
<organism evidence="2 3">
    <name type="scientific">Pieris macdunnoughi</name>
    <dbReference type="NCBI Taxonomy" id="345717"/>
    <lineage>
        <taxon>Eukaryota</taxon>
        <taxon>Metazoa</taxon>
        <taxon>Ecdysozoa</taxon>
        <taxon>Arthropoda</taxon>
        <taxon>Hexapoda</taxon>
        <taxon>Insecta</taxon>
        <taxon>Pterygota</taxon>
        <taxon>Neoptera</taxon>
        <taxon>Endopterygota</taxon>
        <taxon>Lepidoptera</taxon>
        <taxon>Glossata</taxon>
        <taxon>Ditrysia</taxon>
        <taxon>Papilionoidea</taxon>
        <taxon>Pieridae</taxon>
        <taxon>Pierinae</taxon>
        <taxon>Pieris</taxon>
    </lineage>
</organism>
<dbReference type="GO" id="GO:0071897">
    <property type="term" value="P:DNA biosynthetic process"/>
    <property type="evidence" value="ECO:0007669"/>
    <property type="project" value="UniProtKB-ARBA"/>
</dbReference>
<protein>
    <recommendedName>
        <fullName evidence="1">Reverse transcriptase domain-containing protein</fullName>
    </recommendedName>
</protein>
<proteinExistence type="predicted"/>
<keyword evidence="3" id="KW-1185">Reference proteome</keyword>
<feature type="domain" description="Reverse transcriptase" evidence="1">
    <location>
        <begin position="499"/>
        <end position="778"/>
    </location>
</feature>